<accession>A0A9F5IT55</accession>
<evidence type="ECO:0000313" key="1">
    <source>
        <dbReference type="Proteomes" id="UP000695026"/>
    </source>
</evidence>
<sequence length="232" mass="26274">MDIIPLRTRTGRVTPEQLGSYIQLFKKKFDALESHCGILQIALAVVQTLKDPQNAKWDNFLAFERLFVQNIGESTFFNALNQLLPIIKSYNNRTDNNDYTPQELLLLLVYIYSIVGEVKLGKELSEAESQVKEALVQAICDEPELPTLLQKIIANPVLQNRLGTLGPNRWGQSHSRLSRTIGTEQDTTSDYIISYSMLHGLSGWRSSYQCKRENTTYHMEHLKLSLGCPATG</sequence>
<dbReference type="OrthoDB" id="9040690at2759"/>
<organism evidence="1 2">
    <name type="scientific">Python bivittatus</name>
    <name type="common">Burmese python</name>
    <name type="synonym">Python molurus bivittatus</name>
    <dbReference type="NCBI Taxonomy" id="176946"/>
    <lineage>
        <taxon>Eukaryota</taxon>
        <taxon>Metazoa</taxon>
        <taxon>Chordata</taxon>
        <taxon>Craniata</taxon>
        <taxon>Vertebrata</taxon>
        <taxon>Euteleostomi</taxon>
        <taxon>Lepidosauria</taxon>
        <taxon>Squamata</taxon>
        <taxon>Bifurcata</taxon>
        <taxon>Unidentata</taxon>
        <taxon>Episquamata</taxon>
        <taxon>Toxicofera</taxon>
        <taxon>Serpentes</taxon>
        <taxon>Henophidia</taxon>
        <taxon>Pythonidae</taxon>
        <taxon>Python</taxon>
    </lineage>
</organism>
<reference evidence="2" key="1">
    <citation type="submission" date="2025-08" db="UniProtKB">
        <authorList>
            <consortium name="RefSeq"/>
        </authorList>
    </citation>
    <scope>IDENTIFICATION</scope>
    <source>
        <tissue evidence="2">Liver</tissue>
    </source>
</reference>
<proteinExistence type="predicted"/>
<dbReference type="GeneID" id="112542444"/>
<name>A0A9F5IT55_PYTBI</name>
<keyword evidence="1" id="KW-1185">Reference proteome</keyword>
<dbReference type="Proteomes" id="UP000695026">
    <property type="component" value="Unplaced"/>
</dbReference>
<dbReference type="AlphaFoldDB" id="A0A9F5IT55"/>
<protein>
    <submittedName>
        <fullName evidence="2">Sec1 family domain-containing protein 2-like</fullName>
    </submittedName>
</protein>
<evidence type="ECO:0000313" key="2">
    <source>
        <dbReference type="RefSeq" id="XP_025031104.1"/>
    </source>
</evidence>
<gene>
    <name evidence="2" type="primary">LOC112542444</name>
</gene>
<dbReference type="KEGG" id="pbi:112542444"/>
<dbReference type="RefSeq" id="XP_025031104.1">
    <property type="nucleotide sequence ID" value="XM_025175336.1"/>
</dbReference>